<dbReference type="Gene3D" id="3.40.50.720">
    <property type="entry name" value="NAD(P)-binding Rossmann-like Domain"/>
    <property type="match status" value="2"/>
</dbReference>
<dbReference type="Pfam" id="PF13727">
    <property type="entry name" value="CoA_binding_3"/>
    <property type="match status" value="1"/>
</dbReference>
<feature type="transmembrane region" description="Helical" evidence="2">
    <location>
        <begin position="103"/>
        <end position="123"/>
    </location>
</feature>
<organism evidence="4 5">
    <name type="scientific">Acetobacterium fimetarium</name>
    <dbReference type="NCBI Taxonomy" id="52691"/>
    <lineage>
        <taxon>Bacteria</taxon>
        <taxon>Bacillati</taxon>
        <taxon>Bacillota</taxon>
        <taxon>Clostridia</taxon>
        <taxon>Eubacteriales</taxon>
        <taxon>Eubacteriaceae</taxon>
        <taxon>Acetobacterium</taxon>
    </lineage>
</organism>
<protein>
    <submittedName>
        <fullName evidence="4">NAD-dependent epimerase/dehydratase family protein</fullName>
    </submittedName>
</protein>
<sequence length="653" mass="73446">MNIKSRQVSLIIADIVAVNSAFVLALLLHYEGNIPAATMDIFFRSAFIYTIGKLLIYKYFDLYNSLWAYASVEELMKIVFAGVFSSIFGSLFLIYMGESLYPGIYISSMFFEITMAGTVRFSYRFFRGFRNNYPKDQPVTITGVIQFGFHFFRRLKNNYPIKKQEHEKRILIIGSGSTASLIASEIKNHASAYGQVIGYIDDDENKLNKNIAGVKVLGNSFDIVSISHRFKINEIIIAMPTADSTTMRMIIGECNRTEAKVRITPGIREMIDGQVSLSKIRDVEIEDLLGRDTVNLNIKEVASYIEGKIIMVTGGGGSIGSELCRQIARFSPGKLIILDNYENNAYDIQNELIRDYGKKLNLDVIIASVRDRDTIFSIVETNHPDVIFHAAAHKHVPLMERTPSEAIKNNVFGTKNVAEAAHEYCVERFVMISTDKAVNPTNIMGASKRICEMLIQGLAKQSKTKFTAVRFGNVLGSNGSVVPLFKKQIKEGGPVTVTHKDIIRYFMTIQEAAQLVIQSGAIAKGGEIFVLDMGHPVKIYDLAVDLIKLSGLKLNEDIEIEITGLRPGEKLYEELLMDEEGLSETRYQKIRVGQPNEIDYVMLKKSLDEVMLILKSSDKNALINFIKNIVPTYRNSDEVNTENEYKNKLVRIQ</sequence>
<dbReference type="InterPro" id="IPR036291">
    <property type="entry name" value="NAD(P)-bd_dom_sf"/>
</dbReference>
<dbReference type="PANTHER" id="PTHR43318">
    <property type="entry name" value="UDP-N-ACETYLGLUCOSAMINE 4,6-DEHYDRATASE"/>
    <property type="match status" value="1"/>
</dbReference>
<dbReference type="RefSeq" id="WP_186843547.1">
    <property type="nucleotide sequence ID" value="NZ_WJBC01000045.1"/>
</dbReference>
<dbReference type="SUPFAM" id="SSF51735">
    <property type="entry name" value="NAD(P)-binding Rossmann-fold domains"/>
    <property type="match status" value="2"/>
</dbReference>
<dbReference type="Proteomes" id="UP000603234">
    <property type="component" value="Unassembled WGS sequence"/>
</dbReference>
<feature type="transmembrane region" description="Helical" evidence="2">
    <location>
        <begin position="7"/>
        <end position="29"/>
    </location>
</feature>
<feature type="transmembrane region" description="Helical" evidence="2">
    <location>
        <begin position="41"/>
        <end position="57"/>
    </location>
</feature>
<dbReference type="InterPro" id="IPR051203">
    <property type="entry name" value="Polysaccharide_Synthase-Rel"/>
</dbReference>
<evidence type="ECO:0000256" key="1">
    <source>
        <dbReference type="ARBA" id="ARBA00007430"/>
    </source>
</evidence>
<evidence type="ECO:0000256" key="2">
    <source>
        <dbReference type="SAM" id="Phobius"/>
    </source>
</evidence>
<feature type="transmembrane region" description="Helical" evidence="2">
    <location>
        <begin position="78"/>
        <end position="97"/>
    </location>
</feature>
<keyword evidence="5" id="KW-1185">Reference proteome</keyword>
<dbReference type="Pfam" id="PF02719">
    <property type="entry name" value="Polysacc_synt_2"/>
    <property type="match status" value="1"/>
</dbReference>
<accession>A0ABR6WYI0</accession>
<comment type="caution">
    <text evidence="4">The sequence shown here is derived from an EMBL/GenBank/DDBJ whole genome shotgun (WGS) entry which is preliminary data.</text>
</comment>
<keyword evidence="2" id="KW-0812">Transmembrane</keyword>
<feature type="domain" description="Polysaccharide biosynthesis protein CapD-like" evidence="3">
    <location>
        <begin position="310"/>
        <end position="592"/>
    </location>
</feature>
<dbReference type="InterPro" id="IPR003869">
    <property type="entry name" value="Polysac_CapD-like"/>
</dbReference>
<evidence type="ECO:0000313" key="5">
    <source>
        <dbReference type="Proteomes" id="UP000603234"/>
    </source>
</evidence>
<proteinExistence type="inferred from homology"/>
<keyword evidence="2" id="KW-1133">Transmembrane helix</keyword>
<gene>
    <name evidence="4" type="ORF">GH808_14710</name>
</gene>
<dbReference type="PANTHER" id="PTHR43318:SF1">
    <property type="entry name" value="POLYSACCHARIDE BIOSYNTHESIS PROTEIN EPSC-RELATED"/>
    <property type="match status" value="1"/>
</dbReference>
<name>A0ABR6WYI0_9FIRM</name>
<evidence type="ECO:0000313" key="4">
    <source>
        <dbReference type="EMBL" id="MBC3805659.1"/>
    </source>
</evidence>
<evidence type="ECO:0000259" key="3">
    <source>
        <dbReference type="Pfam" id="PF02719"/>
    </source>
</evidence>
<dbReference type="CDD" id="cd05237">
    <property type="entry name" value="UDP_invert_4-6DH_SDR_e"/>
    <property type="match status" value="1"/>
</dbReference>
<comment type="similarity">
    <text evidence="1">Belongs to the polysaccharide synthase family.</text>
</comment>
<reference evidence="4 5" key="1">
    <citation type="journal article" date="2020" name="mSystems">
        <title>Defining Genomic and Predicted Metabolic Features of the Acetobacterium Genus.</title>
        <authorList>
            <person name="Ross D.E."/>
            <person name="Marshall C.W."/>
            <person name="Gulliver D."/>
            <person name="May H.D."/>
            <person name="Norman R.S."/>
        </authorList>
    </citation>
    <scope>NUCLEOTIDE SEQUENCE [LARGE SCALE GENOMIC DNA]</scope>
    <source>
        <strain evidence="4 5">DSM 8238</strain>
    </source>
</reference>
<dbReference type="EMBL" id="WJBC01000045">
    <property type="protein sequence ID" value="MBC3805659.1"/>
    <property type="molecule type" value="Genomic_DNA"/>
</dbReference>
<keyword evidence="2" id="KW-0472">Membrane</keyword>